<evidence type="ECO:0000313" key="1">
    <source>
        <dbReference type="EMBL" id="OUZ40752.1"/>
    </source>
</evidence>
<evidence type="ECO:0000313" key="2">
    <source>
        <dbReference type="Proteomes" id="UP000196594"/>
    </source>
</evidence>
<comment type="caution">
    <text evidence="1">The sequence shown here is derived from an EMBL/GenBank/DDBJ whole genome shotgun (WGS) entry which is preliminary data.</text>
</comment>
<dbReference type="Proteomes" id="UP000196594">
    <property type="component" value="Unassembled WGS sequence"/>
</dbReference>
<protein>
    <submittedName>
        <fullName evidence="1">Uncharacterized protein</fullName>
    </submittedName>
</protein>
<sequence length="82" mass="9339">MFSVKLVDWSGGRGLLREQHDARDYRLEPCPRKAFARNGKQRDTQAFTLSPNYGGKYMMELADVRNALENTATKLADFRGSL</sequence>
<gene>
    <name evidence="1" type="ORF">CBM15_02450</name>
</gene>
<reference evidence="1 2" key="1">
    <citation type="journal article" date="2017" name="Int. J. Syst. Evol. Microbiol.">
        <title>Solibacillus kalamii sp. nov., isolated from a high-efficiency particulate arrestance filter system used in the International Space Station.</title>
        <authorList>
            <person name="Checinska Sielaff A."/>
            <person name="Kumar R.M."/>
            <person name="Pal D."/>
            <person name="Mayilraj S."/>
            <person name="Venkateswaran K."/>
        </authorList>
    </citation>
    <scope>NUCLEOTIDE SEQUENCE [LARGE SCALE GENOMIC DNA]</scope>
    <source>
        <strain evidence="1 2">ISSFR-015</strain>
    </source>
</reference>
<name>A0ABX3ZLZ5_9BACL</name>
<organism evidence="1 2">
    <name type="scientific">Solibacillus kalamii</name>
    <dbReference type="NCBI Taxonomy" id="1748298"/>
    <lineage>
        <taxon>Bacteria</taxon>
        <taxon>Bacillati</taxon>
        <taxon>Bacillota</taxon>
        <taxon>Bacilli</taxon>
        <taxon>Bacillales</taxon>
        <taxon>Caryophanaceae</taxon>
        <taxon>Solibacillus</taxon>
    </lineage>
</organism>
<accession>A0ABX3ZLZ5</accession>
<keyword evidence="2" id="KW-1185">Reference proteome</keyword>
<dbReference type="EMBL" id="NHNT01000001">
    <property type="protein sequence ID" value="OUZ40752.1"/>
    <property type="molecule type" value="Genomic_DNA"/>
</dbReference>
<proteinExistence type="predicted"/>